<evidence type="ECO:0000313" key="4">
    <source>
        <dbReference type="EMBL" id="EZP80206.1"/>
    </source>
</evidence>
<dbReference type="PATRIC" id="fig|158500.4.peg.3697"/>
<dbReference type="InterPro" id="IPR036709">
    <property type="entry name" value="Autotransporte_beta_dom_sf"/>
</dbReference>
<gene>
    <name evidence="4" type="ORF">BV97_03621</name>
</gene>
<name>A0A031JQY8_9SPHN</name>
<comment type="caution">
    <text evidence="4">The sequence shown here is derived from an EMBL/GenBank/DDBJ whole genome shotgun (WGS) entry which is preliminary data.</text>
</comment>
<feature type="domain" description="Autotransporter" evidence="3">
    <location>
        <begin position="763"/>
        <end position="1051"/>
    </location>
</feature>
<dbReference type="RefSeq" id="WP_036527461.1">
    <property type="nucleotide sequence ID" value="NZ_JFYZ01000018.1"/>
</dbReference>
<feature type="signal peptide" evidence="2">
    <location>
        <begin position="1"/>
        <end position="24"/>
    </location>
</feature>
<dbReference type="SMART" id="SM00869">
    <property type="entry name" value="Autotransporter"/>
    <property type="match status" value="1"/>
</dbReference>
<dbReference type="Gene3D" id="2.40.128.130">
    <property type="entry name" value="Autotransporter beta-domain"/>
    <property type="match status" value="1"/>
</dbReference>
<reference evidence="4 5" key="1">
    <citation type="submission" date="2014-03" db="EMBL/GenBank/DDBJ databases">
        <title>Whole genome sequence of Novosphingobium resinovorum KF1.</title>
        <authorList>
            <person name="Gan H.M."/>
            <person name="Gan H.Y."/>
            <person name="Chew T.H."/>
            <person name="Savka M.A."/>
        </authorList>
    </citation>
    <scope>NUCLEOTIDE SEQUENCE [LARGE SCALE GENOMIC DNA]</scope>
    <source>
        <strain evidence="4 5">KF1</strain>
    </source>
</reference>
<dbReference type="EMBL" id="JFYZ01000018">
    <property type="protein sequence ID" value="EZP80206.1"/>
    <property type="molecule type" value="Genomic_DNA"/>
</dbReference>
<dbReference type="STRING" id="158500.BES08_12015"/>
<feature type="chain" id="PRO_5001551844" evidence="2">
    <location>
        <begin position="25"/>
        <end position="1051"/>
    </location>
</feature>
<sequence length="1051" mass="107595">MRSFKNTASLGALALALVSTPSLADTSVTKDTTSALSTSSAGNVTVGENGTIALASGSGITIDSDSTVTMGGTLEMGGASNTSGITVNSGTTSSLDIGEDGVITVLEDYVVDDEDSDGIVTDNIASASNRYGVHVTGDAAGTILNEGSITVEGQNSGGIVLDGDWTGSITNIGTIKVIGDNAVGMSAQGIDGDLTVEGTVSVVGSGSSGINVAGDVSGTVTIQGTVTKGYSYTDDDGTTEVLSRAALRTGTAAVSITGNVDGGIYVAAAPIDRDDDNDDEDGDGVDDSHEATGVITTYGNGPAIQVGGTSDITVGSVTGNMGTYSIVIDGSVTANSYYSNTDAYGLVIGGEGGNVTLTDGIGVSGTLSAISYDQSATALLINEGSTVTNLYNSGTISASLTSSGEGSTTAIRDLSGTLTSIENTGFITAGGSSTDTRTAIDLSANTTGVTITQYLNDDDAETSAEYVEDNDEEDPSIYAQISGNILLGSGNDSLSASTGQIIGDTYFGAGDDTLALSEDALYSGDIYFGSGTAIATLSGESSYSGTMDFAGETGTVTINDTATYSGQFANADNVAVTVNGGTLIPDEATTVSFGTLTVGSSGTIGVYVDGDESSTIVVKSATLADGTSVTATVNSLATAEGTYTVLTSDNLAIEGSLNASVDTPFIYNGAVTSDEDNVYLTLSRKTTGELGLTKSQASAWDAVYATAQNDDDITDSLLQVEDSATLRDQVGGLLPDHAGGVFKAVTTADRLAARHISDDTTLFDISDIGGWFEPIYWRASKDAAGSAGYKANGWGLSGGVERHTDLGNFGVSYAWMQGKVKNNGGTGKLDIGQHDLGLFWRTQNGPLLAWARIGASRISIDSTRTYTGTIDDTDFSYSADGNWKGWLFSGLAGASYRFDMSRRFSLKPKLELEQMWLREDGYAETADSDAMALTVASRTSKMLTATPTVTASYSLGTISPDWRPLTFQLEAGRREVLTGKLGSTTAYFNGGDSYDAGDAFTIAGDSLKGAWIGEVSMLAGGYDFTWKISARTEQTSTGTDFSARAGLSVAF</sequence>
<feature type="region of interest" description="Disordered" evidence="1">
    <location>
        <begin position="71"/>
        <end position="91"/>
    </location>
</feature>
<keyword evidence="2" id="KW-0732">Signal</keyword>
<accession>A0A031JQY8</accession>
<dbReference type="SUPFAM" id="SSF103515">
    <property type="entry name" value="Autotransporter"/>
    <property type="match status" value="1"/>
</dbReference>
<feature type="compositionally biased region" description="Polar residues" evidence="1">
    <location>
        <begin position="79"/>
        <end position="91"/>
    </location>
</feature>
<evidence type="ECO:0000256" key="1">
    <source>
        <dbReference type="SAM" id="MobiDB-lite"/>
    </source>
</evidence>
<evidence type="ECO:0000259" key="3">
    <source>
        <dbReference type="PROSITE" id="PS51208"/>
    </source>
</evidence>
<dbReference type="Proteomes" id="UP000024329">
    <property type="component" value="Unassembled WGS sequence"/>
</dbReference>
<organism evidence="4 5">
    <name type="scientific">Novosphingobium resinovorum</name>
    <dbReference type="NCBI Taxonomy" id="158500"/>
    <lineage>
        <taxon>Bacteria</taxon>
        <taxon>Pseudomonadati</taxon>
        <taxon>Pseudomonadota</taxon>
        <taxon>Alphaproteobacteria</taxon>
        <taxon>Sphingomonadales</taxon>
        <taxon>Sphingomonadaceae</taxon>
        <taxon>Novosphingobium</taxon>
    </lineage>
</organism>
<dbReference type="InterPro" id="IPR005546">
    <property type="entry name" value="Autotransporte_beta"/>
</dbReference>
<dbReference type="AlphaFoldDB" id="A0A031JQY8"/>
<dbReference type="eggNOG" id="COG4625">
    <property type="taxonomic scope" value="Bacteria"/>
</dbReference>
<proteinExistence type="predicted"/>
<dbReference type="PROSITE" id="PS51208">
    <property type="entry name" value="AUTOTRANSPORTER"/>
    <property type="match status" value="1"/>
</dbReference>
<evidence type="ECO:0000256" key="2">
    <source>
        <dbReference type="SAM" id="SignalP"/>
    </source>
</evidence>
<protein>
    <submittedName>
        <fullName evidence="4">Putative autotransporter protein</fullName>
    </submittedName>
</protein>
<evidence type="ECO:0000313" key="5">
    <source>
        <dbReference type="Proteomes" id="UP000024329"/>
    </source>
</evidence>
<dbReference type="Pfam" id="PF03797">
    <property type="entry name" value="Autotransporter"/>
    <property type="match status" value="1"/>
</dbReference>